<dbReference type="EMBL" id="CAOQHR010000010">
    <property type="protein sequence ID" value="CAI6340352.1"/>
    <property type="molecule type" value="Genomic_DNA"/>
</dbReference>
<dbReference type="Proteomes" id="UP001152607">
    <property type="component" value="Unassembled WGS sequence"/>
</dbReference>
<dbReference type="GO" id="GO:0006629">
    <property type="term" value="P:lipid metabolic process"/>
    <property type="evidence" value="ECO:0007669"/>
    <property type="project" value="UniProtKB-KW"/>
</dbReference>
<keyword evidence="10" id="KW-1185">Reference proteome</keyword>
<organism evidence="9 10">
    <name type="scientific">Periconia digitata</name>
    <dbReference type="NCBI Taxonomy" id="1303443"/>
    <lineage>
        <taxon>Eukaryota</taxon>
        <taxon>Fungi</taxon>
        <taxon>Dikarya</taxon>
        <taxon>Ascomycota</taxon>
        <taxon>Pezizomycotina</taxon>
        <taxon>Dothideomycetes</taxon>
        <taxon>Pleosporomycetidae</taxon>
        <taxon>Pleosporales</taxon>
        <taxon>Massarineae</taxon>
        <taxon>Periconiaceae</taxon>
        <taxon>Periconia</taxon>
    </lineage>
</organism>
<feature type="compositionally biased region" description="Basic residues" evidence="7">
    <location>
        <begin position="478"/>
        <end position="488"/>
    </location>
</feature>
<keyword evidence="6 8" id="KW-0472">Membrane</keyword>
<accession>A0A9W4UTB9</accession>
<dbReference type="AlphaFoldDB" id="A0A9W4UTB9"/>
<keyword evidence="4 8" id="KW-1133">Transmembrane helix</keyword>
<evidence type="ECO:0000256" key="3">
    <source>
        <dbReference type="ARBA" id="ARBA00022824"/>
    </source>
</evidence>
<feature type="compositionally biased region" description="Low complexity" evidence="7">
    <location>
        <begin position="349"/>
        <end position="366"/>
    </location>
</feature>
<comment type="caution">
    <text evidence="9">The sequence shown here is derived from an EMBL/GenBank/DDBJ whole genome shotgun (WGS) entry which is preliminary data.</text>
</comment>
<dbReference type="Pfam" id="PF06775">
    <property type="entry name" value="Seipin"/>
    <property type="match status" value="1"/>
</dbReference>
<keyword evidence="3" id="KW-0256">Endoplasmic reticulum</keyword>
<keyword evidence="5" id="KW-0443">Lipid metabolism</keyword>
<evidence type="ECO:0000313" key="9">
    <source>
        <dbReference type="EMBL" id="CAI6340352.1"/>
    </source>
</evidence>
<dbReference type="CDD" id="cd23995">
    <property type="entry name" value="Seipin_BSCL2_like"/>
    <property type="match status" value="1"/>
</dbReference>
<protein>
    <recommendedName>
        <fullName evidence="11">Seipin</fullName>
    </recommendedName>
</protein>
<evidence type="ECO:0000313" key="10">
    <source>
        <dbReference type="Proteomes" id="UP001152607"/>
    </source>
</evidence>
<feature type="region of interest" description="Disordered" evidence="7">
    <location>
        <begin position="341"/>
        <end position="488"/>
    </location>
</feature>
<dbReference type="GO" id="GO:0140042">
    <property type="term" value="P:lipid droplet formation"/>
    <property type="evidence" value="ECO:0007669"/>
    <property type="project" value="UniProtKB-ARBA"/>
</dbReference>
<sequence>MDYIEDEADNPQTVFHTLKDAVLAPYRIATSPTLLRTYLTTILFFIASSILFAVAVVAYTSFYYAYIPIRGLSAPVYLQYNHAAQTPQTEGPDLRVNQQTCQTSQTRHPYGIANVQGLVSRQKYDIIVTMNVPRSERNLAAGNWMLSLEMRSPETGGGGMKGLLGWDEEWEVDDYSQGGTSGTTTDKVSAAQQPAEDLGSKSKADKPVVLARSRRPAILTYRSWTTELAHRVLRLPLYILGFGHEAEQVKVKMMEGVAFDKGWRNVPSSLRLEVRSKSPLEVYSTSVRVIARLEGIRYIMYTYRLSSAVLFTGVFWGVEMGVVLLTWGLFSLFFANSEHDGHRSGDGNPVSGSASNALSSPASSPSGIKQEDDPIGAITPKTEPAEESAPPTPMSDTSRTFPTLSGHQPLYYSSSEPKNEGGSGRVGTPGMEDVQIKEEEADDEEDDDFLLEDPPASRDLDSGIGTGLDSGVESGKGLGRRRSGRRGR</sequence>
<feature type="compositionally biased region" description="Polar residues" evidence="7">
    <location>
        <begin position="182"/>
        <end position="192"/>
    </location>
</feature>
<evidence type="ECO:0008006" key="11">
    <source>
        <dbReference type="Google" id="ProtNLM"/>
    </source>
</evidence>
<evidence type="ECO:0000256" key="5">
    <source>
        <dbReference type="ARBA" id="ARBA00023098"/>
    </source>
</evidence>
<dbReference type="PANTHER" id="PTHR21212:SF0">
    <property type="entry name" value="SEIPIN"/>
    <property type="match status" value="1"/>
</dbReference>
<feature type="compositionally biased region" description="Acidic residues" evidence="7">
    <location>
        <begin position="439"/>
        <end position="451"/>
    </location>
</feature>
<dbReference type="OrthoDB" id="3990054at2759"/>
<evidence type="ECO:0000256" key="6">
    <source>
        <dbReference type="ARBA" id="ARBA00023136"/>
    </source>
</evidence>
<proteinExistence type="predicted"/>
<dbReference type="PANTHER" id="PTHR21212">
    <property type="entry name" value="BERNARDINELLI-SEIP CONGENITAL LIPODYSTROPHY 2 HOMOLOG BSCL2 PROTEIN"/>
    <property type="match status" value="1"/>
</dbReference>
<comment type="subcellular location">
    <subcellularLocation>
        <location evidence="1">Endoplasmic reticulum membrane</location>
        <topology evidence="1">Multi-pass membrane protein</topology>
    </subcellularLocation>
</comment>
<evidence type="ECO:0000256" key="1">
    <source>
        <dbReference type="ARBA" id="ARBA00004477"/>
    </source>
</evidence>
<evidence type="ECO:0000256" key="2">
    <source>
        <dbReference type="ARBA" id="ARBA00022692"/>
    </source>
</evidence>
<keyword evidence="2 8" id="KW-0812">Transmembrane</keyword>
<feature type="compositionally biased region" description="Polar residues" evidence="7">
    <location>
        <begin position="394"/>
        <end position="416"/>
    </location>
</feature>
<gene>
    <name evidence="9" type="ORF">PDIGIT_LOCUS13528</name>
</gene>
<dbReference type="InterPro" id="IPR009617">
    <property type="entry name" value="Seipin"/>
</dbReference>
<evidence type="ECO:0000256" key="7">
    <source>
        <dbReference type="SAM" id="MobiDB-lite"/>
    </source>
</evidence>
<name>A0A9W4UTB9_9PLEO</name>
<evidence type="ECO:0000256" key="8">
    <source>
        <dbReference type="SAM" id="Phobius"/>
    </source>
</evidence>
<evidence type="ECO:0000256" key="4">
    <source>
        <dbReference type="ARBA" id="ARBA00022989"/>
    </source>
</evidence>
<dbReference type="GO" id="GO:0005789">
    <property type="term" value="C:endoplasmic reticulum membrane"/>
    <property type="evidence" value="ECO:0007669"/>
    <property type="project" value="UniProtKB-SubCell"/>
</dbReference>
<feature type="transmembrane region" description="Helical" evidence="8">
    <location>
        <begin position="308"/>
        <end position="334"/>
    </location>
</feature>
<feature type="transmembrane region" description="Helical" evidence="8">
    <location>
        <begin position="42"/>
        <end position="66"/>
    </location>
</feature>
<reference evidence="9" key="1">
    <citation type="submission" date="2023-01" db="EMBL/GenBank/DDBJ databases">
        <authorList>
            <person name="Van Ghelder C."/>
            <person name="Rancurel C."/>
        </authorList>
    </citation>
    <scope>NUCLEOTIDE SEQUENCE</scope>
    <source>
        <strain evidence="9">CNCM I-4278</strain>
    </source>
</reference>
<feature type="region of interest" description="Disordered" evidence="7">
    <location>
        <begin position="174"/>
        <end position="204"/>
    </location>
</feature>